<name>A0A2G8S7J4_9APHY</name>
<organism evidence="7 8">
    <name type="scientific">Ganoderma sinense ZZ0214-1</name>
    <dbReference type="NCBI Taxonomy" id="1077348"/>
    <lineage>
        <taxon>Eukaryota</taxon>
        <taxon>Fungi</taxon>
        <taxon>Dikarya</taxon>
        <taxon>Basidiomycota</taxon>
        <taxon>Agaricomycotina</taxon>
        <taxon>Agaricomycetes</taxon>
        <taxon>Polyporales</taxon>
        <taxon>Polyporaceae</taxon>
        <taxon>Ganoderma</taxon>
    </lineage>
</organism>
<comment type="caution">
    <text evidence="7">The sequence shown here is derived from an EMBL/GenBank/DDBJ whole genome shotgun (WGS) entry which is preliminary data.</text>
</comment>
<feature type="region of interest" description="Disordered" evidence="4">
    <location>
        <begin position="276"/>
        <end position="308"/>
    </location>
</feature>
<feature type="compositionally biased region" description="Polar residues" evidence="4">
    <location>
        <begin position="790"/>
        <end position="806"/>
    </location>
</feature>
<dbReference type="Pfam" id="PF25597">
    <property type="entry name" value="SH3_retrovirus"/>
    <property type="match status" value="1"/>
</dbReference>
<feature type="domain" description="CCHC-type" evidence="5">
    <location>
        <begin position="262"/>
        <end position="275"/>
    </location>
</feature>
<dbReference type="PANTHER" id="PTHR11439:SF483">
    <property type="entry name" value="PEPTIDE SYNTHASE GLIP-LIKE, PUTATIVE (AFU_ORTHOLOGUE AFUA_3G12920)-RELATED"/>
    <property type="match status" value="1"/>
</dbReference>
<dbReference type="Gene3D" id="4.10.60.10">
    <property type="entry name" value="Zinc finger, CCHC-type"/>
    <property type="match status" value="1"/>
</dbReference>
<keyword evidence="1" id="KW-0645">Protease</keyword>
<evidence type="ECO:0000259" key="6">
    <source>
        <dbReference type="PROSITE" id="PS50994"/>
    </source>
</evidence>
<feature type="compositionally biased region" description="Polar residues" evidence="4">
    <location>
        <begin position="80"/>
        <end position="93"/>
    </location>
</feature>
<accession>A0A2G8S7J4</accession>
<dbReference type="STRING" id="1077348.A0A2G8S7J4"/>
<dbReference type="GO" id="GO:0003723">
    <property type="term" value="F:RNA binding"/>
    <property type="evidence" value="ECO:0007669"/>
    <property type="project" value="UniProtKB-KW"/>
</dbReference>
<dbReference type="InterPro" id="IPR036397">
    <property type="entry name" value="RNaseH_sf"/>
</dbReference>
<keyword evidence="3" id="KW-0862">Zinc</keyword>
<feature type="region of interest" description="Disordered" evidence="4">
    <location>
        <begin position="1076"/>
        <end position="1096"/>
    </location>
</feature>
<dbReference type="GO" id="GO:0015074">
    <property type="term" value="P:DNA integration"/>
    <property type="evidence" value="ECO:0007669"/>
    <property type="project" value="InterPro"/>
</dbReference>
<dbReference type="Pfam" id="PF14223">
    <property type="entry name" value="Retrotran_gag_2"/>
    <property type="match status" value="1"/>
</dbReference>
<keyword evidence="1" id="KW-0064">Aspartyl protease</keyword>
<evidence type="ECO:0000256" key="2">
    <source>
        <dbReference type="ARBA" id="ARBA00022884"/>
    </source>
</evidence>
<keyword evidence="1" id="KW-0378">Hydrolase</keyword>
<protein>
    <submittedName>
        <fullName evidence="7">Transcription factor</fullName>
    </submittedName>
</protein>
<proteinExistence type="predicted"/>
<dbReference type="InterPro" id="IPR001878">
    <property type="entry name" value="Znf_CCHC"/>
</dbReference>
<feature type="compositionally biased region" description="Polar residues" evidence="4">
    <location>
        <begin position="1082"/>
        <end position="1096"/>
    </location>
</feature>
<dbReference type="PANTHER" id="PTHR11439">
    <property type="entry name" value="GAG-POL-RELATED RETROTRANSPOSON"/>
    <property type="match status" value="1"/>
</dbReference>
<reference evidence="7 8" key="1">
    <citation type="journal article" date="2015" name="Sci. Rep.">
        <title>Chromosome-level genome map provides insights into diverse defense mechanisms in the medicinal fungus Ganoderma sinense.</title>
        <authorList>
            <person name="Zhu Y."/>
            <person name="Xu J."/>
            <person name="Sun C."/>
            <person name="Zhou S."/>
            <person name="Xu H."/>
            <person name="Nelson D.R."/>
            <person name="Qian J."/>
            <person name="Song J."/>
            <person name="Luo H."/>
            <person name="Xiang L."/>
            <person name="Li Y."/>
            <person name="Xu Z."/>
            <person name="Ji A."/>
            <person name="Wang L."/>
            <person name="Lu S."/>
            <person name="Hayward A."/>
            <person name="Sun W."/>
            <person name="Li X."/>
            <person name="Schwartz D.C."/>
            <person name="Wang Y."/>
            <person name="Chen S."/>
        </authorList>
    </citation>
    <scope>NUCLEOTIDE SEQUENCE [LARGE SCALE GENOMIC DNA]</scope>
    <source>
        <strain evidence="7 8">ZZ0214-1</strain>
    </source>
</reference>
<feature type="compositionally biased region" description="Low complexity" evidence="4">
    <location>
        <begin position="767"/>
        <end position="789"/>
    </location>
</feature>
<feature type="compositionally biased region" description="Low complexity" evidence="4">
    <location>
        <begin position="807"/>
        <end position="822"/>
    </location>
</feature>
<dbReference type="InterPro" id="IPR013103">
    <property type="entry name" value="RVT_2"/>
</dbReference>
<dbReference type="GO" id="GO:0008270">
    <property type="term" value="F:zinc ion binding"/>
    <property type="evidence" value="ECO:0007669"/>
    <property type="project" value="UniProtKB-KW"/>
</dbReference>
<evidence type="ECO:0000256" key="4">
    <source>
        <dbReference type="SAM" id="MobiDB-lite"/>
    </source>
</evidence>
<dbReference type="SUPFAM" id="SSF56672">
    <property type="entry name" value="DNA/RNA polymerases"/>
    <property type="match status" value="1"/>
</dbReference>
<dbReference type="Pfam" id="PF07727">
    <property type="entry name" value="RVT_2"/>
    <property type="match status" value="1"/>
</dbReference>
<dbReference type="EMBL" id="AYKW01000019">
    <property type="protein sequence ID" value="PIL29731.1"/>
    <property type="molecule type" value="Genomic_DNA"/>
</dbReference>
<evidence type="ECO:0000256" key="3">
    <source>
        <dbReference type="PROSITE-ProRule" id="PRU00047"/>
    </source>
</evidence>
<keyword evidence="2" id="KW-0694">RNA-binding</keyword>
<feature type="region of interest" description="Disordered" evidence="4">
    <location>
        <begin position="761"/>
        <end position="834"/>
    </location>
</feature>
<dbReference type="Proteomes" id="UP000230002">
    <property type="component" value="Unassembled WGS sequence"/>
</dbReference>
<keyword evidence="3" id="KW-0479">Metal-binding</keyword>
<dbReference type="GO" id="GO:0005634">
    <property type="term" value="C:nucleus"/>
    <property type="evidence" value="ECO:0007669"/>
    <property type="project" value="UniProtKB-ARBA"/>
</dbReference>
<keyword evidence="8" id="KW-1185">Reference proteome</keyword>
<dbReference type="OrthoDB" id="2715572at2759"/>
<keyword evidence="3" id="KW-0863">Zinc-finger</keyword>
<dbReference type="InterPro" id="IPR057670">
    <property type="entry name" value="SH3_retrovirus"/>
</dbReference>
<dbReference type="InterPro" id="IPR043502">
    <property type="entry name" value="DNA/RNA_pol_sf"/>
</dbReference>
<evidence type="ECO:0000313" key="7">
    <source>
        <dbReference type="EMBL" id="PIL29731.1"/>
    </source>
</evidence>
<feature type="compositionally biased region" description="Low complexity" evidence="4">
    <location>
        <begin position="48"/>
        <end position="72"/>
    </location>
</feature>
<dbReference type="CDD" id="cd09272">
    <property type="entry name" value="RNase_HI_RT_Ty1"/>
    <property type="match status" value="1"/>
</dbReference>
<dbReference type="PROSITE" id="PS50994">
    <property type="entry name" value="INTEGRASE"/>
    <property type="match status" value="1"/>
</dbReference>
<evidence type="ECO:0000256" key="1">
    <source>
        <dbReference type="ARBA" id="ARBA00022750"/>
    </source>
</evidence>
<feature type="region of interest" description="Disordered" evidence="4">
    <location>
        <begin position="35"/>
        <end position="95"/>
    </location>
</feature>
<dbReference type="GO" id="GO:0004190">
    <property type="term" value="F:aspartic-type endopeptidase activity"/>
    <property type="evidence" value="ECO:0007669"/>
    <property type="project" value="UniProtKB-KW"/>
</dbReference>
<dbReference type="InterPro" id="IPR001584">
    <property type="entry name" value="Integrase_cat-core"/>
</dbReference>
<dbReference type="InterPro" id="IPR012337">
    <property type="entry name" value="RNaseH-like_sf"/>
</dbReference>
<dbReference type="Gene3D" id="3.30.420.10">
    <property type="entry name" value="Ribonuclease H-like superfamily/Ribonuclease H"/>
    <property type="match status" value="1"/>
</dbReference>
<sequence length="1330" mass="146290">MSLTSLPINNTALYSVPKLAADGSNWIMYKERILTSRRPPNPPPWPRPSIATTSSASASSAKLAAAASSATTEGEDKSAAISQKPTASGSKVQPLSDPYASLLDDDYFKKVEEAKAKADEYEQHEFTTRQQIYSTISDTMLIKVKSLPVAAQVWATLVNEYEGKSEMYANVIRARLLTTKCAEGANEFSATIFQSLPESYGYLLTVLSTASRISNNPIMPMNIIQVLNEEYDRCTSQSPSSDSALAAYPSSQSGRQRMDIECFNCHYKGHLKSDCWRKGGGKEGQGPRDQTPKRGLHRGGSKGGLSANAVTESSEHAFAITIDSAALASTATTGDRVEIFDSGATRHISPYRDEFITYEELQPACPITAADGHTFMAVGEGQVRVSLPNGDSSTVVTLERVLHAPDITFSLVSIPQADKAGYSAIFENGKCRLFLRSSRETVGRIPLVNGLYQVRHPDVAAATVVGRGAETEMSVLEFHRCIGHISPIIAKKMLEEGRVLGVKLKGGSTDETCDACIQAKITCAPVLKERTSQLAKCYGERFHADTWTAGCTSLGGKKYTEKNQAFPAYKKLDVEVETQEGHKIKVLHTDNGGEFTSNEFITYLESRSMKPDTTVHDTPEQNGIAECTNCMLAEHAHAMLVNSGLPQYLWPYALLHSTWLKNRTSTRVLDGKTPYEVRYGEKPDLRGLKPFGAKVWVHLEHAPKMQLKAVEGCFVGYAENEKGYLVYWPGRNKVSTERNVHFVIKPEPLVAAEDVQLKGARNEVVQPSSSASEMSPTTPEPTPAENEPSQPSETSDSIEKTPQTGGSTASLPAAAAPTDSPSSLPPSPTRPSATVENWQCAIDAEYKNLCHHDVFDLVEPPPDANIIGSKLVFRVKHNAEGAVSGFKARLVAQGFSQVPSRDYHDDETFAPMSRLPSICTILALAAQHDWELRQMDIKSTYLNGTLEETVYMHQPPGFSMPEQSHLVCRLKKTLYGLKQAGRGWYKTLTAAMLQMGFTRCVADHAVFYKREGKSAIIVAASVDDLTIAGTSDLILGIEVHHDRQACTIAISQHSYIDTIVSQFNLEDAAPLSIPLQPSSPLGQHQSPSTPCQHQSPSTPCQFEDMCDVPYREAVGSLMYATMGTRPDVTFTVTVLSQFMQNPGHAHWDAIKRVLRYLKGMRELWLVYSDDNNGLRGFSDANWGSSTEHRHSISGYVFTLDGGTISWSSKKQNIVALSSTEAEYIALTHATKEAIWLRYVLADVLHPELSSFPVRLCSDNCSAIALAKDNAFHPRTKHIDICYHFIREAVDNRNMALEYRRTEDMPADLFTKTLPHAKLEHLSRLFGLRPL</sequence>
<dbReference type="InterPro" id="IPR054722">
    <property type="entry name" value="PolX-like_BBD"/>
</dbReference>
<dbReference type="Pfam" id="PF22936">
    <property type="entry name" value="Pol_BBD"/>
    <property type="match status" value="1"/>
</dbReference>
<feature type="domain" description="Integrase catalytic" evidence="6">
    <location>
        <begin position="585"/>
        <end position="682"/>
    </location>
</feature>
<evidence type="ECO:0000313" key="8">
    <source>
        <dbReference type="Proteomes" id="UP000230002"/>
    </source>
</evidence>
<dbReference type="PROSITE" id="PS50158">
    <property type="entry name" value="ZF_CCHC"/>
    <property type="match status" value="1"/>
</dbReference>
<dbReference type="SUPFAM" id="SSF53098">
    <property type="entry name" value="Ribonuclease H-like"/>
    <property type="match status" value="1"/>
</dbReference>
<evidence type="ECO:0000259" key="5">
    <source>
        <dbReference type="PROSITE" id="PS50158"/>
    </source>
</evidence>
<gene>
    <name evidence="7" type="ORF">GSI_08170</name>
</gene>